<protein>
    <recommendedName>
        <fullName evidence="3">Bulb-type lectin domain-containing protein</fullName>
    </recommendedName>
</protein>
<gene>
    <name evidence="1" type="ORF">EJB05_41823</name>
</gene>
<dbReference type="Proteomes" id="UP000324897">
    <property type="component" value="Chromosome 3"/>
</dbReference>
<evidence type="ECO:0000313" key="1">
    <source>
        <dbReference type="EMBL" id="TVU08419.1"/>
    </source>
</evidence>
<comment type="caution">
    <text evidence="1">The sequence shown here is derived from an EMBL/GenBank/DDBJ whole genome shotgun (WGS) entry which is preliminary data.</text>
</comment>
<dbReference type="Gramene" id="TVU08419">
    <property type="protein sequence ID" value="TVU08419"/>
    <property type="gene ID" value="EJB05_41823"/>
</dbReference>
<proteinExistence type="predicted"/>
<name>A0A5J9TAV3_9POAL</name>
<evidence type="ECO:0008006" key="3">
    <source>
        <dbReference type="Google" id="ProtNLM"/>
    </source>
</evidence>
<dbReference type="OrthoDB" id="695600at2759"/>
<keyword evidence="2" id="KW-1185">Reference proteome</keyword>
<evidence type="ECO:0000313" key="2">
    <source>
        <dbReference type="Proteomes" id="UP000324897"/>
    </source>
</evidence>
<reference evidence="1 2" key="1">
    <citation type="journal article" date="2019" name="Sci. Rep.">
        <title>A high-quality genome of Eragrostis curvula grass provides insights into Poaceae evolution and supports new strategies to enhance forage quality.</title>
        <authorList>
            <person name="Carballo J."/>
            <person name="Santos B.A.C.M."/>
            <person name="Zappacosta D."/>
            <person name="Garbus I."/>
            <person name="Selva J.P."/>
            <person name="Gallo C.A."/>
            <person name="Diaz A."/>
            <person name="Albertini E."/>
            <person name="Caccamo M."/>
            <person name="Echenique V."/>
        </authorList>
    </citation>
    <scope>NUCLEOTIDE SEQUENCE [LARGE SCALE GENOMIC DNA]</scope>
    <source>
        <strain evidence="2">cv. Victoria</strain>
        <tissue evidence="1">Leaf</tissue>
    </source>
</reference>
<organism evidence="1 2">
    <name type="scientific">Eragrostis curvula</name>
    <name type="common">weeping love grass</name>
    <dbReference type="NCBI Taxonomy" id="38414"/>
    <lineage>
        <taxon>Eukaryota</taxon>
        <taxon>Viridiplantae</taxon>
        <taxon>Streptophyta</taxon>
        <taxon>Embryophyta</taxon>
        <taxon>Tracheophyta</taxon>
        <taxon>Spermatophyta</taxon>
        <taxon>Magnoliopsida</taxon>
        <taxon>Liliopsida</taxon>
        <taxon>Poales</taxon>
        <taxon>Poaceae</taxon>
        <taxon>PACMAD clade</taxon>
        <taxon>Chloridoideae</taxon>
        <taxon>Eragrostideae</taxon>
        <taxon>Eragrostidinae</taxon>
        <taxon>Eragrostis</taxon>
    </lineage>
</organism>
<sequence>MVQTLQSSYTTAYIWLLVDSETSMWVKGYTIQSPNSLYRVKALEVLRDGRLLLLNTFEQSSVSLQLYDSNTGTRTNLMDMPKEFKGGITLYTGSLLS</sequence>
<dbReference type="AlphaFoldDB" id="A0A5J9TAV3"/>
<dbReference type="EMBL" id="RWGY01000039">
    <property type="protein sequence ID" value="TVU08419.1"/>
    <property type="molecule type" value="Genomic_DNA"/>
</dbReference>
<feature type="non-terminal residue" evidence="1">
    <location>
        <position position="1"/>
    </location>
</feature>
<accession>A0A5J9TAV3</accession>